<dbReference type="AlphaFoldDB" id="A0A1D8NG48"/>
<organism evidence="1 2">
    <name type="scientific">Yarrowia lipolytica</name>
    <name type="common">Candida lipolytica</name>
    <dbReference type="NCBI Taxonomy" id="4952"/>
    <lineage>
        <taxon>Eukaryota</taxon>
        <taxon>Fungi</taxon>
        <taxon>Dikarya</taxon>
        <taxon>Ascomycota</taxon>
        <taxon>Saccharomycotina</taxon>
        <taxon>Dipodascomycetes</taxon>
        <taxon>Dipodascales</taxon>
        <taxon>Dipodascales incertae sedis</taxon>
        <taxon>Yarrowia</taxon>
    </lineage>
</organism>
<reference evidence="1 2" key="1">
    <citation type="journal article" date="2016" name="PLoS ONE">
        <title>Sequence Assembly of Yarrowia lipolytica Strain W29/CLIB89 Shows Transposable Element Diversity.</title>
        <authorList>
            <person name="Magnan C."/>
            <person name="Yu J."/>
            <person name="Chang I."/>
            <person name="Jahn E."/>
            <person name="Kanomata Y."/>
            <person name="Wu J."/>
            <person name="Zeller M."/>
            <person name="Oakes M."/>
            <person name="Baldi P."/>
            <person name="Sandmeyer S."/>
        </authorList>
    </citation>
    <scope>NUCLEOTIDE SEQUENCE [LARGE SCALE GENOMIC DNA]</scope>
    <source>
        <strain evidence="2">CLIB89(W29)</strain>
    </source>
</reference>
<dbReference type="GeneID" id="94583467"/>
<sequence>MESENREAVKTGLSSCILGHMLISSKRKMIGITIRSEFPMVVSSSPDKQLIHYDQTKNDPPPTDLICHRIILQTLPLPEIWMLEQVTTRTVLSSRLGNPHNLETFTWLGKGTFEVLEEFRGARWCDGPQLSR</sequence>
<dbReference type="VEuPathDB" id="FungiDB:YALI1_D32854g"/>
<dbReference type="Proteomes" id="UP000182444">
    <property type="component" value="Chromosome 1D"/>
</dbReference>
<evidence type="ECO:0000313" key="1">
    <source>
        <dbReference type="EMBL" id="AOW04602.1"/>
    </source>
</evidence>
<proteinExistence type="predicted"/>
<dbReference type="EMBL" id="CP017556">
    <property type="protein sequence ID" value="AOW04602.1"/>
    <property type="molecule type" value="Genomic_DNA"/>
</dbReference>
<protein>
    <submittedName>
        <fullName evidence="1">Uncharacterized protein</fullName>
    </submittedName>
</protein>
<name>A0A1D8NG48_YARLL</name>
<accession>A0A1D8NG48</accession>
<gene>
    <name evidence="1" type="ORF">YALI1_D32854g</name>
</gene>
<evidence type="ECO:0000313" key="2">
    <source>
        <dbReference type="Proteomes" id="UP000182444"/>
    </source>
</evidence>
<dbReference type="RefSeq" id="XP_068138958.1">
    <property type="nucleotide sequence ID" value="XM_068282857.1"/>
</dbReference>